<comment type="subcellular location">
    <subcellularLocation>
        <location evidence="10">Cell inner membrane</location>
    </subcellularLocation>
    <subcellularLocation>
        <location evidence="2">Cell membrane</location>
        <topology evidence="2">Single-pass membrane protein</topology>
    </subcellularLocation>
</comment>
<protein>
    <recommendedName>
        <fullName evidence="10">Flagellar protein FliL</fullName>
    </recommendedName>
</protein>
<keyword evidence="12" id="KW-1185">Reference proteome</keyword>
<evidence type="ECO:0000256" key="7">
    <source>
        <dbReference type="ARBA" id="ARBA00022779"/>
    </source>
</evidence>
<dbReference type="NCBIfam" id="NF009420">
    <property type="entry name" value="PRK12785.1"/>
    <property type="match status" value="1"/>
</dbReference>
<gene>
    <name evidence="11" type="ORF">BJ122_12720</name>
</gene>
<evidence type="ECO:0000256" key="6">
    <source>
        <dbReference type="ARBA" id="ARBA00022692"/>
    </source>
</evidence>
<dbReference type="PANTHER" id="PTHR35091:SF2">
    <property type="entry name" value="FLAGELLAR PROTEIN FLIL"/>
    <property type="match status" value="1"/>
</dbReference>
<evidence type="ECO:0000256" key="8">
    <source>
        <dbReference type="ARBA" id="ARBA00022989"/>
    </source>
</evidence>
<dbReference type="AlphaFoldDB" id="A0A318TBH6"/>
<keyword evidence="10" id="KW-0997">Cell inner membrane</keyword>
<keyword evidence="8 10" id="KW-1133">Transmembrane helix</keyword>
<evidence type="ECO:0000313" key="12">
    <source>
        <dbReference type="Proteomes" id="UP000248148"/>
    </source>
</evidence>
<comment type="function">
    <text evidence="1 10">Controls the rotational direction of flagella during chemotaxis.</text>
</comment>
<evidence type="ECO:0000256" key="9">
    <source>
        <dbReference type="ARBA" id="ARBA00023136"/>
    </source>
</evidence>
<dbReference type="Pfam" id="PF03748">
    <property type="entry name" value="FliL"/>
    <property type="match status" value="1"/>
</dbReference>
<keyword evidence="11" id="KW-0966">Cell projection</keyword>
<organism evidence="11 12">
    <name type="scientific">Rhodopseudomonas faecalis</name>
    <dbReference type="NCBI Taxonomy" id="99655"/>
    <lineage>
        <taxon>Bacteria</taxon>
        <taxon>Pseudomonadati</taxon>
        <taxon>Pseudomonadota</taxon>
        <taxon>Alphaproteobacteria</taxon>
        <taxon>Hyphomicrobiales</taxon>
        <taxon>Nitrobacteraceae</taxon>
        <taxon>Rhodopseudomonas</taxon>
    </lineage>
</organism>
<keyword evidence="6 10" id="KW-0812">Transmembrane</keyword>
<evidence type="ECO:0000256" key="10">
    <source>
        <dbReference type="RuleBase" id="RU364125"/>
    </source>
</evidence>
<sequence length="166" mass="18238">MADEVEEGAKGEEGAAAAPKSKMKLIIIAGAAALVLLIGGGVWFMFLRGHDEHKEQHAEAPPPPKPVFIDVPEMTINLAGAPGERIQYLRVKAVLEVKDDKMVETIKPNLPRVTDLFQTYLRELRSSDISGSAGLFRLKEEMLRRVNVAVAPGQVNTVLFREIIIQ</sequence>
<dbReference type="GO" id="GO:0006935">
    <property type="term" value="P:chemotaxis"/>
    <property type="evidence" value="ECO:0007669"/>
    <property type="project" value="UniProtKB-KW"/>
</dbReference>
<dbReference type="InterPro" id="IPR005503">
    <property type="entry name" value="FliL"/>
</dbReference>
<dbReference type="RefSeq" id="WP_027278064.1">
    <property type="nucleotide sequence ID" value="NZ_QJTI01000027.1"/>
</dbReference>
<dbReference type="GO" id="GO:0005886">
    <property type="term" value="C:plasma membrane"/>
    <property type="evidence" value="ECO:0007669"/>
    <property type="project" value="UniProtKB-SubCell"/>
</dbReference>
<dbReference type="GO" id="GO:0009425">
    <property type="term" value="C:bacterial-type flagellum basal body"/>
    <property type="evidence" value="ECO:0007669"/>
    <property type="project" value="InterPro"/>
</dbReference>
<comment type="caution">
    <text evidence="11">The sequence shown here is derived from an EMBL/GenBank/DDBJ whole genome shotgun (WGS) entry which is preliminary data.</text>
</comment>
<feature type="transmembrane region" description="Helical" evidence="10">
    <location>
        <begin position="25"/>
        <end position="47"/>
    </location>
</feature>
<evidence type="ECO:0000256" key="5">
    <source>
        <dbReference type="ARBA" id="ARBA00022500"/>
    </source>
</evidence>
<proteinExistence type="inferred from homology"/>
<keyword evidence="11" id="KW-0969">Cilium</keyword>
<keyword evidence="7 10" id="KW-0283">Flagellar rotation</keyword>
<dbReference type="GO" id="GO:0071978">
    <property type="term" value="P:bacterial-type flagellum-dependent swarming motility"/>
    <property type="evidence" value="ECO:0007669"/>
    <property type="project" value="TreeGrafter"/>
</dbReference>
<evidence type="ECO:0000256" key="1">
    <source>
        <dbReference type="ARBA" id="ARBA00002254"/>
    </source>
</evidence>
<keyword evidence="11" id="KW-0282">Flagellum</keyword>
<keyword evidence="9 10" id="KW-0472">Membrane</keyword>
<keyword evidence="5 10" id="KW-0145">Chemotaxis</keyword>
<evidence type="ECO:0000256" key="3">
    <source>
        <dbReference type="ARBA" id="ARBA00008281"/>
    </source>
</evidence>
<dbReference type="OrthoDB" id="7304620at2"/>
<dbReference type="Proteomes" id="UP000248148">
    <property type="component" value="Unassembled WGS sequence"/>
</dbReference>
<evidence type="ECO:0000256" key="4">
    <source>
        <dbReference type="ARBA" id="ARBA00022475"/>
    </source>
</evidence>
<reference evidence="11 12" key="1">
    <citation type="submission" date="2018-06" db="EMBL/GenBank/DDBJ databases">
        <title>Genomic Encyclopedia of Archaeal and Bacterial Type Strains, Phase II (KMG-II): from individual species to whole genera.</title>
        <authorList>
            <person name="Goeker M."/>
        </authorList>
    </citation>
    <scope>NUCLEOTIDE SEQUENCE [LARGE SCALE GENOMIC DNA]</scope>
    <source>
        <strain evidence="11 12">JCM 11668</strain>
    </source>
</reference>
<evidence type="ECO:0000256" key="2">
    <source>
        <dbReference type="ARBA" id="ARBA00004162"/>
    </source>
</evidence>
<dbReference type="EMBL" id="QJTI01000027">
    <property type="protein sequence ID" value="PYF00161.1"/>
    <property type="molecule type" value="Genomic_DNA"/>
</dbReference>
<dbReference type="PANTHER" id="PTHR35091">
    <property type="entry name" value="FLAGELLAR PROTEIN FLIL"/>
    <property type="match status" value="1"/>
</dbReference>
<name>A0A318TBH6_9BRAD</name>
<keyword evidence="4" id="KW-1003">Cell membrane</keyword>
<evidence type="ECO:0000313" key="11">
    <source>
        <dbReference type="EMBL" id="PYF00161.1"/>
    </source>
</evidence>
<accession>A0A318TBH6</accession>
<comment type="similarity">
    <text evidence="3 10">Belongs to the FliL family.</text>
</comment>